<keyword evidence="1 2" id="KW-0430">Lectin</keyword>
<dbReference type="PANTHER" id="PTHR11346">
    <property type="entry name" value="GALECTIN"/>
    <property type="match status" value="1"/>
</dbReference>
<organism evidence="4 5">
    <name type="scientific">Cnephaeus nilssonii</name>
    <name type="common">Northern bat</name>
    <name type="synonym">Eptesicus nilssonii</name>
    <dbReference type="NCBI Taxonomy" id="3371016"/>
    <lineage>
        <taxon>Eukaryota</taxon>
        <taxon>Metazoa</taxon>
        <taxon>Chordata</taxon>
        <taxon>Craniata</taxon>
        <taxon>Vertebrata</taxon>
        <taxon>Euteleostomi</taxon>
        <taxon>Mammalia</taxon>
        <taxon>Eutheria</taxon>
        <taxon>Laurasiatheria</taxon>
        <taxon>Chiroptera</taxon>
        <taxon>Yangochiroptera</taxon>
        <taxon>Vespertilionidae</taxon>
        <taxon>Cnephaeus</taxon>
    </lineage>
</organism>
<protein>
    <recommendedName>
        <fullName evidence="2">Galectin</fullName>
    </recommendedName>
</protein>
<sequence>MTRPSVQVWIKCEGHCLKVAVDGQHLFDYNHRLTNLPAINNLEVGGDVQLTLAGFRPWHLGLEHAAVCICSSLHLPCPCRCPHPPSPSWIWGFSGETRPLSALLLPAAMREWRRQLAWMLSSDWGSSCPNPTF</sequence>
<accession>A0AA40HHK2</accession>
<dbReference type="GO" id="GO:0032689">
    <property type="term" value="P:negative regulation of type II interferon production"/>
    <property type="evidence" value="ECO:0007669"/>
    <property type="project" value="TreeGrafter"/>
</dbReference>
<dbReference type="InterPro" id="IPR013320">
    <property type="entry name" value="ConA-like_dom_sf"/>
</dbReference>
<name>A0AA40HHK2_CNENI</name>
<dbReference type="GO" id="GO:0030246">
    <property type="term" value="F:carbohydrate binding"/>
    <property type="evidence" value="ECO:0007669"/>
    <property type="project" value="UniProtKB-UniRule"/>
</dbReference>
<dbReference type="GO" id="GO:2000562">
    <property type="term" value="P:negative regulation of CD4-positive, alpha-beta T cell proliferation"/>
    <property type="evidence" value="ECO:0007669"/>
    <property type="project" value="TreeGrafter"/>
</dbReference>
<dbReference type="GO" id="GO:0016936">
    <property type="term" value="F:galactoside binding"/>
    <property type="evidence" value="ECO:0007669"/>
    <property type="project" value="TreeGrafter"/>
</dbReference>
<evidence type="ECO:0000256" key="1">
    <source>
        <dbReference type="ARBA" id="ARBA00022734"/>
    </source>
</evidence>
<dbReference type="GO" id="GO:0005829">
    <property type="term" value="C:cytosol"/>
    <property type="evidence" value="ECO:0007669"/>
    <property type="project" value="TreeGrafter"/>
</dbReference>
<dbReference type="GO" id="GO:0005634">
    <property type="term" value="C:nucleus"/>
    <property type="evidence" value="ECO:0007669"/>
    <property type="project" value="TreeGrafter"/>
</dbReference>
<evidence type="ECO:0000256" key="2">
    <source>
        <dbReference type="RuleBase" id="RU102079"/>
    </source>
</evidence>
<dbReference type="InterPro" id="IPR044156">
    <property type="entry name" value="Galectin-like"/>
</dbReference>
<dbReference type="PANTHER" id="PTHR11346:SF80">
    <property type="entry name" value="GALECTIN-9C"/>
    <property type="match status" value="1"/>
</dbReference>
<dbReference type="GO" id="GO:0010628">
    <property type="term" value="P:positive regulation of gene expression"/>
    <property type="evidence" value="ECO:0007669"/>
    <property type="project" value="TreeGrafter"/>
</dbReference>
<dbReference type="InterPro" id="IPR001079">
    <property type="entry name" value="Galectin_CRD"/>
</dbReference>
<comment type="caution">
    <text evidence="4">The sequence shown here is derived from an EMBL/GenBank/DDBJ whole genome shotgun (WGS) entry which is preliminary data.</text>
</comment>
<dbReference type="Pfam" id="PF00337">
    <property type="entry name" value="Gal-bind_lectin"/>
    <property type="match status" value="1"/>
</dbReference>
<dbReference type="PROSITE" id="PS51304">
    <property type="entry name" value="GALECTIN"/>
    <property type="match status" value="1"/>
</dbReference>
<evidence type="ECO:0000259" key="3">
    <source>
        <dbReference type="PROSITE" id="PS51304"/>
    </source>
</evidence>
<evidence type="ECO:0000313" key="5">
    <source>
        <dbReference type="Proteomes" id="UP001177744"/>
    </source>
</evidence>
<dbReference type="Proteomes" id="UP001177744">
    <property type="component" value="Unassembled WGS sequence"/>
</dbReference>
<dbReference type="Gene3D" id="2.60.120.200">
    <property type="match status" value="1"/>
</dbReference>
<dbReference type="SUPFAM" id="SSF49899">
    <property type="entry name" value="Concanavalin A-like lectins/glucanases"/>
    <property type="match status" value="1"/>
</dbReference>
<gene>
    <name evidence="4" type="ORF">QTO34_009341</name>
</gene>
<proteinExistence type="predicted"/>
<evidence type="ECO:0000313" key="4">
    <source>
        <dbReference type="EMBL" id="KAK1331387.1"/>
    </source>
</evidence>
<keyword evidence="5" id="KW-1185">Reference proteome</keyword>
<dbReference type="AlphaFoldDB" id="A0AA40HHK2"/>
<feature type="domain" description="Galectin" evidence="3">
    <location>
        <begin position="1"/>
        <end position="56"/>
    </location>
</feature>
<dbReference type="EMBL" id="JAULJE010000020">
    <property type="protein sequence ID" value="KAK1331387.1"/>
    <property type="molecule type" value="Genomic_DNA"/>
</dbReference>
<reference evidence="4" key="1">
    <citation type="submission" date="2023-06" db="EMBL/GenBank/DDBJ databases">
        <title>Reference genome for the Northern bat (Eptesicus nilssonii), a most northern bat species.</title>
        <authorList>
            <person name="Laine V.N."/>
            <person name="Pulliainen A.T."/>
            <person name="Lilley T.M."/>
        </authorList>
    </citation>
    <scope>NUCLEOTIDE SEQUENCE</scope>
    <source>
        <strain evidence="4">BLF_Eptnil</strain>
        <tissue evidence="4">Kidney</tissue>
    </source>
</reference>